<accession>A0A919FZE9</accession>
<evidence type="ECO:0000313" key="3">
    <source>
        <dbReference type="Proteomes" id="UP000617734"/>
    </source>
</evidence>
<organism evidence="2 3">
    <name type="scientific">Kitasatospora indigofera</name>
    <dbReference type="NCBI Taxonomy" id="67307"/>
    <lineage>
        <taxon>Bacteria</taxon>
        <taxon>Bacillati</taxon>
        <taxon>Actinomycetota</taxon>
        <taxon>Actinomycetes</taxon>
        <taxon>Kitasatosporales</taxon>
        <taxon>Streptomycetaceae</taxon>
        <taxon>Kitasatospora</taxon>
    </lineage>
</organism>
<dbReference type="Proteomes" id="UP000617734">
    <property type="component" value="Unassembled WGS sequence"/>
</dbReference>
<reference evidence="2" key="2">
    <citation type="submission" date="2020-09" db="EMBL/GenBank/DDBJ databases">
        <authorList>
            <person name="Sun Q."/>
            <person name="Ohkuma M."/>
        </authorList>
    </citation>
    <scope>NUCLEOTIDE SEQUENCE</scope>
    <source>
        <strain evidence="2">JCM 4646</strain>
    </source>
</reference>
<proteinExistence type="predicted"/>
<evidence type="ECO:0000256" key="1">
    <source>
        <dbReference type="SAM" id="MobiDB-lite"/>
    </source>
</evidence>
<gene>
    <name evidence="2" type="ORF">GCM10018781_41870</name>
</gene>
<sequence length="93" mass="9743">MVERGLPQSGALGHRPGRGGRVAVDREEFGRRRQHLGAGRQFTRRRTLRTGASDAGRGSSVGGHSMILAQAPGGEGTVTAVKRAGNGGDPRRT</sequence>
<dbReference type="AlphaFoldDB" id="A0A919FZE9"/>
<reference evidence="2" key="1">
    <citation type="journal article" date="2014" name="Int. J. Syst. Evol. Microbiol.">
        <title>Complete genome sequence of Corynebacterium casei LMG S-19264T (=DSM 44701T), isolated from a smear-ripened cheese.</title>
        <authorList>
            <consortium name="US DOE Joint Genome Institute (JGI-PGF)"/>
            <person name="Walter F."/>
            <person name="Albersmeier A."/>
            <person name="Kalinowski J."/>
            <person name="Ruckert C."/>
        </authorList>
    </citation>
    <scope>NUCLEOTIDE SEQUENCE</scope>
    <source>
        <strain evidence="2">JCM 4646</strain>
    </source>
</reference>
<name>A0A919FZE9_9ACTN</name>
<protein>
    <submittedName>
        <fullName evidence="2">Uncharacterized protein</fullName>
    </submittedName>
</protein>
<keyword evidence="3" id="KW-1185">Reference proteome</keyword>
<feature type="region of interest" description="Disordered" evidence="1">
    <location>
        <begin position="1"/>
        <end position="93"/>
    </location>
</feature>
<dbReference type="EMBL" id="BNBO01000023">
    <property type="protein sequence ID" value="GHH74689.1"/>
    <property type="molecule type" value="Genomic_DNA"/>
</dbReference>
<comment type="caution">
    <text evidence="2">The sequence shown here is derived from an EMBL/GenBank/DDBJ whole genome shotgun (WGS) entry which is preliminary data.</text>
</comment>
<evidence type="ECO:0000313" key="2">
    <source>
        <dbReference type="EMBL" id="GHH74689.1"/>
    </source>
</evidence>